<sequence length="187" mass="19968">MRESQRQVVENARILKLVYAGVLTAVGIVLPQAFHIFGQSAGGMFLPIHLPILMAGVLLGGGYGLGVGILVPILSSVLTGMPPVPKVYFMLFETAVYGLTAGVLAERKYPVYLRLIPAMVAGRVAYGLSLIVGVYIFNLHFPFANGTAFVSGIVSGIPGIIIQLIVIPVLFRVLKKAGLTFENETEV</sequence>
<keyword evidence="1" id="KW-1133">Transmembrane helix</keyword>
<feature type="transmembrane region" description="Helical" evidence="1">
    <location>
        <begin position="87"/>
        <end position="105"/>
    </location>
</feature>
<feature type="transmembrane region" description="Helical" evidence="1">
    <location>
        <begin position="112"/>
        <end position="137"/>
    </location>
</feature>
<evidence type="ECO:0000313" key="2">
    <source>
        <dbReference type="EMBL" id="MBY0758978.1"/>
    </source>
</evidence>
<accession>A0ABS7L7B4</accession>
<name>A0ABS7L7B4_9FIRM</name>
<evidence type="ECO:0000256" key="1">
    <source>
        <dbReference type="SAM" id="Phobius"/>
    </source>
</evidence>
<feature type="transmembrane region" description="Helical" evidence="1">
    <location>
        <begin position="17"/>
        <end position="38"/>
    </location>
</feature>
<gene>
    <name evidence="2" type="ORF">FLB61_07750</name>
</gene>
<dbReference type="InterPro" id="IPR024529">
    <property type="entry name" value="ECF_trnsprt_substrate-spec"/>
</dbReference>
<keyword evidence="1" id="KW-0472">Membrane</keyword>
<organism evidence="2 3">
    <name type="scientific">Sellimonas caecigallum</name>
    <dbReference type="NCBI Taxonomy" id="2592333"/>
    <lineage>
        <taxon>Bacteria</taxon>
        <taxon>Bacillati</taxon>
        <taxon>Bacillota</taxon>
        <taxon>Clostridia</taxon>
        <taxon>Lachnospirales</taxon>
        <taxon>Lachnospiraceae</taxon>
        <taxon>Sellimonas</taxon>
    </lineage>
</organism>
<dbReference type="EMBL" id="VIRV01000009">
    <property type="protein sequence ID" value="MBY0758978.1"/>
    <property type="molecule type" value="Genomic_DNA"/>
</dbReference>
<keyword evidence="3" id="KW-1185">Reference proteome</keyword>
<comment type="caution">
    <text evidence="2">The sequence shown here is derived from an EMBL/GenBank/DDBJ whole genome shotgun (WGS) entry which is preliminary data.</text>
</comment>
<reference evidence="2 3" key="1">
    <citation type="journal article" date="2020" name="New Microbes New Infect">
        <title>Sellimonas caecigallum sp. nov., description and genome sequence of a new member of the Sellimonas genus isolated from the cecum of feral chicken.</title>
        <authorList>
            <person name="Wongkuna S."/>
            <person name="Ghimire S."/>
            <person name="Antony L."/>
            <person name="Chankhamhaengdecha S."/>
            <person name="Janvilisri T."/>
            <person name="Scaria J."/>
        </authorList>
    </citation>
    <scope>NUCLEOTIDE SEQUENCE [LARGE SCALE GENOMIC DNA]</scope>
    <source>
        <strain evidence="2 3">SW451</strain>
    </source>
</reference>
<dbReference type="RefSeq" id="WP_087201460.1">
    <property type="nucleotide sequence ID" value="NZ_CP173660.1"/>
</dbReference>
<feature type="transmembrane region" description="Helical" evidence="1">
    <location>
        <begin position="149"/>
        <end position="171"/>
    </location>
</feature>
<feature type="transmembrane region" description="Helical" evidence="1">
    <location>
        <begin position="50"/>
        <end position="75"/>
    </location>
</feature>
<dbReference type="Gene3D" id="1.10.1760.20">
    <property type="match status" value="1"/>
</dbReference>
<protein>
    <submittedName>
        <fullName evidence="2">ECF transporter S component</fullName>
    </submittedName>
</protein>
<dbReference type="Proteomes" id="UP000779049">
    <property type="component" value="Unassembled WGS sequence"/>
</dbReference>
<dbReference type="Pfam" id="PF12822">
    <property type="entry name" value="ECF_trnsprt"/>
    <property type="match status" value="1"/>
</dbReference>
<keyword evidence="1" id="KW-0812">Transmembrane</keyword>
<proteinExistence type="predicted"/>
<evidence type="ECO:0000313" key="3">
    <source>
        <dbReference type="Proteomes" id="UP000779049"/>
    </source>
</evidence>